<dbReference type="EMBL" id="CAKP01000093">
    <property type="protein sequence ID" value="CCJ33768.1"/>
    <property type="molecule type" value="Genomic_DNA"/>
</dbReference>
<comment type="caution">
    <text evidence="10">The sequence shown here is derived from an EMBL/GenBank/DDBJ whole genome shotgun (WGS) entry which is preliminary data.</text>
</comment>
<evidence type="ECO:0000256" key="3">
    <source>
        <dbReference type="ARBA" id="ARBA00022679"/>
    </source>
</evidence>
<dbReference type="InterPro" id="IPR015421">
    <property type="entry name" value="PyrdxlP-dep_Trfase_major"/>
</dbReference>
<dbReference type="HAMAP" id="MF_00423">
    <property type="entry name" value="SelA"/>
    <property type="match status" value="1"/>
</dbReference>
<evidence type="ECO:0000256" key="7">
    <source>
        <dbReference type="ARBA" id="ARBA00044507"/>
    </source>
</evidence>
<keyword evidence="2 8" id="KW-0963">Cytoplasm</keyword>
<dbReference type="InterPro" id="IPR004534">
    <property type="entry name" value="SelA_trans"/>
</dbReference>
<comment type="subcellular location">
    <subcellularLocation>
        <location evidence="8">Cytoplasm</location>
    </subcellularLocation>
</comment>
<dbReference type="OrthoDB" id="9787096at2"/>
<organism evidence="10 11">
    <name type="scientific">Caloramator australicus RC3</name>
    <dbReference type="NCBI Taxonomy" id="857293"/>
    <lineage>
        <taxon>Bacteria</taxon>
        <taxon>Bacillati</taxon>
        <taxon>Bacillota</taxon>
        <taxon>Clostridia</taxon>
        <taxon>Eubacteriales</taxon>
        <taxon>Clostridiaceae</taxon>
        <taxon>Caloramator</taxon>
    </lineage>
</organism>
<comment type="function">
    <text evidence="8">Converts seryl-tRNA(Sec) to selenocysteinyl-tRNA(Sec) required for selenoprotein biosynthesis.</text>
</comment>
<evidence type="ECO:0000256" key="5">
    <source>
        <dbReference type="ARBA" id="ARBA00022917"/>
    </source>
</evidence>
<dbReference type="Pfam" id="PF03841">
    <property type="entry name" value="SelA"/>
    <property type="match status" value="1"/>
</dbReference>
<evidence type="ECO:0000313" key="11">
    <source>
        <dbReference type="Proteomes" id="UP000007652"/>
    </source>
</evidence>
<dbReference type="SUPFAM" id="SSF53383">
    <property type="entry name" value="PLP-dependent transferases"/>
    <property type="match status" value="1"/>
</dbReference>
<dbReference type="RefSeq" id="WP_008909027.1">
    <property type="nucleotide sequence ID" value="NZ_CAKP01000093.1"/>
</dbReference>
<dbReference type="Proteomes" id="UP000007652">
    <property type="component" value="Unassembled WGS sequence"/>
</dbReference>
<comment type="cofactor">
    <cofactor evidence="1 8 9">
        <name>pyridoxal 5'-phosphate</name>
        <dbReference type="ChEBI" id="CHEBI:597326"/>
    </cofactor>
</comment>
<evidence type="ECO:0000256" key="4">
    <source>
        <dbReference type="ARBA" id="ARBA00022898"/>
    </source>
</evidence>
<protein>
    <recommendedName>
        <fullName evidence="8">L-seryl-tRNA(Sec) selenium transferase</fullName>
        <ecNumber evidence="8">2.9.1.1</ecNumber>
    </recommendedName>
    <alternativeName>
        <fullName evidence="8">Selenocysteine synthase</fullName>
        <shortName evidence="8">Sec synthase</shortName>
    </alternativeName>
    <alternativeName>
        <fullName evidence="8">Selenocysteinyl-tRNA(Sec) synthase</fullName>
    </alternativeName>
</protein>
<evidence type="ECO:0000256" key="8">
    <source>
        <dbReference type="HAMAP-Rule" id="MF_00423"/>
    </source>
</evidence>
<keyword evidence="4 8" id="KW-0663">Pyridoxal phosphate</keyword>
<name>I7LJJ6_9CLOT</name>
<dbReference type="GO" id="GO:0004125">
    <property type="term" value="F:L-seryl-tRNA(Sec) selenium transferase activity"/>
    <property type="evidence" value="ECO:0007669"/>
    <property type="project" value="UniProtKB-UniRule"/>
</dbReference>
<dbReference type="EC" id="2.9.1.1" evidence="8"/>
<dbReference type="STRING" id="857293.CAAU_1684"/>
<keyword evidence="6 8" id="KW-0711">Selenium</keyword>
<comment type="pathway">
    <text evidence="8">Aminoacyl-tRNA biosynthesis; selenocysteinyl-tRNA(Sec) biosynthesis; selenocysteinyl-tRNA(Sec) from L-seryl-tRNA(Sec) (bacterial route): step 1/1.</text>
</comment>
<dbReference type="Gene3D" id="3.90.1150.180">
    <property type="match status" value="1"/>
</dbReference>
<comment type="catalytic activity">
    <reaction evidence="8">
        <text>L-seryl-tRNA(Sec) + selenophosphate + H(+) = L-selenocysteinyl-tRNA(Sec) + phosphate</text>
        <dbReference type="Rhea" id="RHEA:22728"/>
        <dbReference type="Rhea" id="RHEA-COMP:9742"/>
        <dbReference type="Rhea" id="RHEA-COMP:9743"/>
        <dbReference type="ChEBI" id="CHEBI:15378"/>
        <dbReference type="ChEBI" id="CHEBI:16144"/>
        <dbReference type="ChEBI" id="CHEBI:43474"/>
        <dbReference type="ChEBI" id="CHEBI:78533"/>
        <dbReference type="ChEBI" id="CHEBI:78573"/>
        <dbReference type="EC" id="2.9.1.1"/>
    </reaction>
</comment>
<dbReference type="eggNOG" id="COG1921">
    <property type="taxonomic scope" value="Bacteria"/>
</dbReference>
<dbReference type="InterPro" id="IPR015424">
    <property type="entry name" value="PyrdxlP-dep_Trfase"/>
</dbReference>
<keyword evidence="3 8" id="KW-0808">Transferase</keyword>
<dbReference type="NCBIfam" id="TIGR00474">
    <property type="entry name" value="selA"/>
    <property type="match status" value="1"/>
</dbReference>
<proteinExistence type="inferred from homology"/>
<dbReference type="PANTHER" id="PTHR32328:SF0">
    <property type="entry name" value="L-SERYL-TRNA(SEC) SELENIUM TRANSFERASE"/>
    <property type="match status" value="1"/>
</dbReference>
<reference evidence="10 11" key="1">
    <citation type="journal article" date="2011" name="J. Bacteriol.">
        <title>Draft genome sequence of Caloramator australicus strain RC3T, a thermoanaerobe from the Great Artesian Basin of Australia.</title>
        <authorList>
            <person name="Ogg C.D."/>
            <person name="Patel B.K.C."/>
        </authorList>
    </citation>
    <scope>NUCLEOTIDE SEQUENCE [LARGE SCALE GENOMIC DNA]</scope>
    <source>
        <strain evidence="10 11">RC3</strain>
    </source>
</reference>
<dbReference type="GO" id="GO:0001717">
    <property type="term" value="P:conversion of seryl-tRNAsec to selenocys-tRNAsec"/>
    <property type="evidence" value="ECO:0007669"/>
    <property type="project" value="UniProtKB-UniRule"/>
</dbReference>
<dbReference type="InterPro" id="IPR018319">
    <property type="entry name" value="SelA-like"/>
</dbReference>
<dbReference type="Gene3D" id="3.40.640.10">
    <property type="entry name" value="Type I PLP-dependent aspartate aminotransferase-like (Major domain)"/>
    <property type="match status" value="1"/>
</dbReference>
<sequence>MQNKNLLLSKLPKVDRILSDDRIKDFDIARNLKIDIIRKILDSYRKDILDGNIEEFTYDDVIDKIIKLLNVKSKNHLKRVINATGTILHTNLGRAVLSKDAIDAVVEVASRYNNLEYDLEKGERGSRYSHVEEIICKITGAEAAMVVNNNAAAVMLVLSTLAKGKEVIVSRSQLVEIGGSFRVPAVMEQSGAKLVEVGTTNKTHLYDYENAINENTALILKVHQSNFKILGFTKEIFLEELVELGKKYNLPVVEDIGSGVLIDFSKYGLPYEPTVQESIKRGADVVTFSGDKLLGGPQAGIIVGKKHLIDRMKKNQLTRALRIDKMTLAALEATFKLYLDEERAIKEIPALRMMTMDIEIIQKRAKKLYSQLKKIISDRAELNIEKDVSQFGGGAMPLETISTYVVTIKPKFKKIEDVELELRRQEVPIIVRIYKENIIIDVRTLFDDDLHIIVDSLNKIL</sequence>
<dbReference type="AlphaFoldDB" id="I7LJJ6"/>
<keyword evidence="5 8" id="KW-0648">Protein biosynthesis</keyword>
<evidence type="ECO:0000256" key="9">
    <source>
        <dbReference type="PIRSR" id="PIRSR618319-50"/>
    </source>
</evidence>
<dbReference type="UniPathway" id="UPA00906">
    <property type="reaction ID" value="UER00896"/>
</dbReference>
<dbReference type="GO" id="GO:0001514">
    <property type="term" value="P:selenocysteine incorporation"/>
    <property type="evidence" value="ECO:0007669"/>
    <property type="project" value="UniProtKB-UniRule"/>
</dbReference>
<evidence type="ECO:0000256" key="6">
    <source>
        <dbReference type="ARBA" id="ARBA00023266"/>
    </source>
</evidence>
<evidence type="ECO:0000256" key="2">
    <source>
        <dbReference type="ARBA" id="ARBA00022490"/>
    </source>
</evidence>
<dbReference type="GO" id="GO:0005737">
    <property type="term" value="C:cytoplasm"/>
    <property type="evidence" value="ECO:0007669"/>
    <property type="project" value="UniProtKB-SubCell"/>
</dbReference>
<evidence type="ECO:0000256" key="1">
    <source>
        <dbReference type="ARBA" id="ARBA00001933"/>
    </source>
</evidence>
<dbReference type="PANTHER" id="PTHR32328">
    <property type="entry name" value="L-SERYL-TRNA(SEC) SELENIUM TRANSFERASE"/>
    <property type="match status" value="1"/>
</dbReference>
<feature type="modified residue" description="N6-(pyridoxal phosphate)lysine" evidence="8 9">
    <location>
        <position position="292"/>
    </location>
</feature>
<evidence type="ECO:0000313" key="10">
    <source>
        <dbReference type="EMBL" id="CCJ33768.1"/>
    </source>
</evidence>
<keyword evidence="11" id="KW-1185">Reference proteome</keyword>
<gene>
    <name evidence="8" type="primary">selA</name>
    <name evidence="10" type="ORF">CAAU_1684</name>
</gene>
<dbReference type="FunFam" id="3.40.640.10:FF:000028">
    <property type="entry name" value="L-seryl-tRNA(Sec) selenium transferase"/>
    <property type="match status" value="1"/>
</dbReference>
<accession>I7LJJ6</accession>
<comment type="similarity">
    <text evidence="7 8">Belongs to the SelA family.</text>
</comment>